<keyword evidence="10" id="KW-0997">Cell inner membrane</keyword>
<comment type="similarity">
    <text evidence="3 10">Belongs to the FliL family.</text>
</comment>
<evidence type="ECO:0000256" key="1">
    <source>
        <dbReference type="ARBA" id="ARBA00002254"/>
    </source>
</evidence>
<dbReference type="GO" id="GO:0005886">
    <property type="term" value="C:plasma membrane"/>
    <property type="evidence" value="ECO:0007669"/>
    <property type="project" value="UniProtKB-SubCell"/>
</dbReference>
<dbReference type="InterPro" id="IPR005503">
    <property type="entry name" value="FliL"/>
</dbReference>
<keyword evidence="12" id="KW-1185">Reference proteome</keyword>
<evidence type="ECO:0000313" key="11">
    <source>
        <dbReference type="EMBL" id="SQD78638.1"/>
    </source>
</evidence>
<feature type="transmembrane region" description="Helical" evidence="10">
    <location>
        <begin position="6"/>
        <end position="25"/>
    </location>
</feature>
<dbReference type="PANTHER" id="PTHR35091:SF2">
    <property type="entry name" value="FLAGELLAR PROTEIN FLIL"/>
    <property type="match status" value="1"/>
</dbReference>
<keyword evidence="11" id="KW-0282">Flagellum</keyword>
<evidence type="ECO:0000313" key="12">
    <source>
        <dbReference type="Proteomes" id="UP000250163"/>
    </source>
</evidence>
<evidence type="ECO:0000256" key="3">
    <source>
        <dbReference type="ARBA" id="ARBA00008281"/>
    </source>
</evidence>
<keyword evidence="11" id="KW-0966">Cell projection</keyword>
<sequence length="149" mass="17052">MKGKILIIGLVIITAMGFLGFKYQVQIKAQIAALMPTPEVAKSPRPFYIPLDKMVVSVESERTIYYVMMEVTLETKLEASIERINYFMPVIQNSFVQNLSQRSYDTIRKNLKNIEQLQIEMLSGLDEVLIRHDMNGIIDSVLITKLVVQ</sequence>
<proteinExistence type="inferred from homology"/>
<evidence type="ECO:0000256" key="2">
    <source>
        <dbReference type="ARBA" id="ARBA00004162"/>
    </source>
</evidence>
<evidence type="ECO:0000256" key="4">
    <source>
        <dbReference type="ARBA" id="ARBA00022475"/>
    </source>
</evidence>
<dbReference type="Proteomes" id="UP000250163">
    <property type="component" value="Chromosome MORIYA"/>
</dbReference>
<dbReference type="PANTHER" id="PTHR35091">
    <property type="entry name" value="FLAGELLAR PROTEIN FLIL"/>
    <property type="match status" value="1"/>
</dbReference>
<dbReference type="GO" id="GO:0006935">
    <property type="term" value="P:chemotaxis"/>
    <property type="evidence" value="ECO:0007669"/>
    <property type="project" value="UniProtKB-KW"/>
</dbReference>
<comment type="function">
    <text evidence="1 10">Controls the rotational direction of flagella during chemotaxis.</text>
</comment>
<dbReference type="GO" id="GO:0071978">
    <property type="term" value="P:bacterial-type flagellum-dependent swarming motility"/>
    <property type="evidence" value="ECO:0007669"/>
    <property type="project" value="TreeGrafter"/>
</dbReference>
<dbReference type="Pfam" id="PF03748">
    <property type="entry name" value="FliL"/>
    <property type="match status" value="1"/>
</dbReference>
<keyword evidence="9 10" id="KW-0472">Membrane</keyword>
<evidence type="ECO:0000256" key="10">
    <source>
        <dbReference type="RuleBase" id="RU364125"/>
    </source>
</evidence>
<dbReference type="AlphaFoldDB" id="A0A330LS15"/>
<evidence type="ECO:0000256" key="7">
    <source>
        <dbReference type="ARBA" id="ARBA00022779"/>
    </source>
</evidence>
<gene>
    <name evidence="11" type="ORF">MORIYA_2160</name>
</gene>
<dbReference type="OrthoDB" id="6400167at2"/>
<dbReference type="EMBL" id="LS483250">
    <property type="protein sequence ID" value="SQD78638.1"/>
    <property type="molecule type" value="Genomic_DNA"/>
</dbReference>
<comment type="subcellular location">
    <subcellularLocation>
        <location evidence="10">Cell inner membrane</location>
    </subcellularLocation>
    <subcellularLocation>
        <location evidence="2">Cell membrane</location>
        <topology evidence="2">Single-pass membrane protein</topology>
    </subcellularLocation>
</comment>
<protein>
    <recommendedName>
        <fullName evidence="10">Flagellar protein FliL</fullName>
    </recommendedName>
</protein>
<evidence type="ECO:0000256" key="9">
    <source>
        <dbReference type="ARBA" id="ARBA00023136"/>
    </source>
</evidence>
<keyword evidence="11" id="KW-0969">Cilium</keyword>
<keyword evidence="8 10" id="KW-1133">Transmembrane helix</keyword>
<organism evidence="11 12">
    <name type="scientific">Moritella yayanosii</name>
    <dbReference type="NCBI Taxonomy" id="69539"/>
    <lineage>
        <taxon>Bacteria</taxon>
        <taxon>Pseudomonadati</taxon>
        <taxon>Pseudomonadota</taxon>
        <taxon>Gammaproteobacteria</taxon>
        <taxon>Alteromonadales</taxon>
        <taxon>Moritellaceae</taxon>
        <taxon>Moritella</taxon>
    </lineage>
</organism>
<evidence type="ECO:0000256" key="5">
    <source>
        <dbReference type="ARBA" id="ARBA00022500"/>
    </source>
</evidence>
<name>A0A330LS15_9GAMM</name>
<keyword evidence="7 10" id="KW-0283">Flagellar rotation</keyword>
<keyword evidence="6 10" id="KW-0812">Transmembrane</keyword>
<dbReference type="RefSeq" id="WP_112714854.1">
    <property type="nucleotide sequence ID" value="NZ_LS483250.1"/>
</dbReference>
<dbReference type="GO" id="GO:0009425">
    <property type="term" value="C:bacterial-type flagellum basal body"/>
    <property type="evidence" value="ECO:0007669"/>
    <property type="project" value="InterPro"/>
</dbReference>
<keyword evidence="4" id="KW-1003">Cell membrane</keyword>
<dbReference type="KEGG" id="mya:MORIYA_2160"/>
<reference evidence="12" key="1">
    <citation type="submission" date="2018-05" db="EMBL/GenBank/DDBJ databases">
        <authorList>
            <person name="Cea G.-C."/>
            <person name="William W."/>
        </authorList>
    </citation>
    <scope>NUCLEOTIDE SEQUENCE [LARGE SCALE GENOMIC DNA]</scope>
    <source>
        <strain evidence="12">DB21MT 5</strain>
    </source>
</reference>
<evidence type="ECO:0000256" key="8">
    <source>
        <dbReference type="ARBA" id="ARBA00022989"/>
    </source>
</evidence>
<accession>A0A330LS15</accession>
<keyword evidence="5 10" id="KW-0145">Chemotaxis</keyword>
<evidence type="ECO:0000256" key="6">
    <source>
        <dbReference type="ARBA" id="ARBA00022692"/>
    </source>
</evidence>